<dbReference type="eggNOG" id="KOG2410">
    <property type="taxonomic scope" value="Eukaryota"/>
</dbReference>
<dbReference type="AlphaFoldDB" id="A7RPA1"/>
<feature type="compositionally biased region" description="Polar residues" evidence="4">
    <location>
        <begin position="612"/>
        <end position="622"/>
    </location>
</feature>
<keyword evidence="7" id="KW-1185">Reference proteome</keyword>
<name>A7RPA1_NEMVE</name>
<dbReference type="OrthoDB" id="5990016at2759"/>
<evidence type="ECO:0000256" key="1">
    <source>
        <dbReference type="ARBA" id="ARBA00022679"/>
    </source>
</evidence>
<dbReference type="Proteomes" id="UP000001593">
    <property type="component" value="Unassembled WGS sequence"/>
</dbReference>
<evidence type="ECO:0000313" key="7">
    <source>
        <dbReference type="Proteomes" id="UP000001593"/>
    </source>
</evidence>
<evidence type="ECO:0008006" key="8">
    <source>
        <dbReference type="Google" id="ProtNLM"/>
    </source>
</evidence>
<dbReference type="InParanoid" id="A7RPA1"/>
<dbReference type="InterPro" id="IPR051792">
    <property type="entry name" value="GGT_bact"/>
</dbReference>
<gene>
    <name evidence="6" type="ORF">NEMVEDRAFT_v1g200040</name>
</gene>
<dbReference type="Pfam" id="PF01019">
    <property type="entry name" value="G_glu_transpept"/>
    <property type="match status" value="1"/>
</dbReference>
<dbReference type="GO" id="GO:0016740">
    <property type="term" value="F:transferase activity"/>
    <property type="evidence" value="ECO:0007669"/>
    <property type="project" value="UniProtKB-KW"/>
</dbReference>
<feature type="compositionally biased region" description="Basic and acidic residues" evidence="4">
    <location>
        <begin position="716"/>
        <end position="735"/>
    </location>
</feature>
<dbReference type="PRINTS" id="PR01210">
    <property type="entry name" value="GGTRANSPTASE"/>
</dbReference>
<dbReference type="PANTHER" id="PTHR43199:SF1">
    <property type="entry name" value="GLUTATHIONE HYDROLASE PROENZYME"/>
    <property type="match status" value="1"/>
</dbReference>
<keyword evidence="3" id="KW-0865">Zymogen</keyword>
<feature type="compositionally biased region" description="Polar residues" evidence="4">
    <location>
        <begin position="962"/>
        <end position="972"/>
    </location>
</feature>
<keyword evidence="5" id="KW-0732">Signal</keyword>
<dbReference type="InterPro" id="IPR043137">
    <property type="entry name" value="GGT_ssub_C"/>
</dbReference>
<dbReference type="InterPro" id="IPR029055">
    <property type="entry name" value="Ntn_hydrolases_N"/>
</dbReference>
<feature type="region of interest" description="Disordered" evidence="4">
    <location>
        <begin position="601"/>
        <end position="622"/>
    </location>
</feature>
<keyword evidence="2" id="KW-0378">Hydrolase</keyword>
<reference evidence="6 7" key="1">
    <citation type="journal article" date="2007" name="Science">
        <title>Sea anemone genome reveals ancestral eumetazoan gene repertoire and genomic organization.</title>
        <authorList>
            <person name="Putnam N.H."/>
            <person name="Srivastava M."/>
            <person name="Hellsten U."/>
            <person name="Dirks B."/>
            <person name="Chapman J."/>
            <person name="Salamov A."/>
            <person name="Terry A."/>
            <person name="Shapiro H."/>
            <person name="Lindquist E."/>
            <person name="Kapitonov V.V."/>
            <person name="Jurka J."/>
            <person name="Genikhovich G."/>
            <person name="Grigoriev I.V."/>
            <person name="Lucas S.M."/>
            <person name="Steele R.E."/>
            <person name="Finnerty J.R."/>
            <person name="Technau U."/>
            <person name="Martindale M.Q."/>
            <person name="Rokhsar D.S."/>
        </authorList>
    </citation>
    <scope>NUCLEOTIDE SEQUENCE [LARGE SCALE GENOMIC DNA]</scope>
    <source>
        <strain evidence="7">CH2 X CH6</strain>
    </source>
</reference>
<dbReference type="PANTHER" id="PTHR43199">
    <property type="entry name" value="GLUTATHIONE HYDROLASE"/>
    <property type="match status" value="1"/>
</dbReference>
<feature type="chain" id="PRO_5002713696" description="Gamma-glutamyltransferase" evidence="5">
    <location>
        <begin position="19"/>
        <end position="1225"/>
    </location>
</feature>
<evidence type="ECO:0000256" key="5">
    <source>
        <dbReference type="SAM" id="SignalP"/>
    </source>
</evidence>
<protein>
    <recommendedName>
        <fullName evidence="8">Gamma-glutamyltransferase</fullName>
    </recommendedName>
</protein>
<evidence type="ECO:0000256" key="3">
    <source>
        <dbReference type="ARBA" id="ARBA00023145"/>
    </source>
</evidence>
<sequence>MATYTSIVLFVFAHVLSPKYITLNAEQSGASLSPETWSSKELERLEEFILRKEKNFRRPLLYSECGLVAGTDDARAVHAGAKTLEKGGNAMDACIATALTDVVLSTGSTISFAGVANILYYNRRTGKTSNIDASWRLPNLRTTEDVPTLETLGDSVLVPGLIAGVSEATEMSKFPLAKLIEPALYFAERGAKVSHALGKMIKAFYGKTLNKTKQGRTTFTNPATNKPYKAGETIHQPHLARFLRRLSVEGKGYFYRGDWAEKLVETVQKHGGALNINDMAEYQADFPEPAVADYSGHRIVTTSVENNENELRERVNALEIAKFWETNDTYLTNATKLTKLAAISRFTKFISWYYENGEEAERIISEYFNLDASPRYRGSKSEARSFWQGVSETEALLGANEKIWELLTVTPDATDNKYRHSASGIVAVDSQGNICSMSHSANSRPWGTGLFVEGVALPHSGATFPDVVQRKRFGTRVPSGLQPVIVFKKIFKRKSKTTVLTTVKPKTESLEMIDVPILSRLGVVNRREGKGLNEMPGLIANRRKLSLTKRREGRRLNEMPGLKANRRKKSVTKKAEIVRRLSYRMEKHRSRVDLASDLNKRRKARSEPRLYNPSSGRTMYSKAQVQQRTHWKSRSNMQSTRSATGRNSSKFKFGKQKVRMMEGRRRHLKRFHWMVQKNNNKRLSKINVEVRNVQENVPKNFQEKITGNVEANVPGKEQDKGGEKNSPTERQSSNHDKIANMFIRGVPINADPVTTPKSIAKSMRTKVMDRDAIKQILTEAASSTITTPTITQNTGRRYHRKNIKTPWGILKQKFNPTAIATIGPTPNTQRTKERKKDVNSYQARKTSLWDELTLKPTTDRVITALGVARVLTQSTTPPRREKQRYQKKTAAPTSPTARDRKLLGVARVLKQSTTPPRREMQRYQKQTAAPTSPTARDRKLLGVARVLTQSTTSPRREKQRYQKQTAAPTSPTARDIKILDGMDPEIQKIIENKININMVNGEDLEANSKSNVSLDLGNEDLGNAEEIDERFKVPWRVPSEDADGDLLETDDSPEVHIYGIDNEKNLKGPEWFKSYIREILSKEEKKDDRERRQLRKKSFVLEPVAAFAVSGQSIAETTLQYLTNVLDSGMNPKQVLEMPLLYDSSPDSHRQDVRVEKFSFDQGVLAKARKQGQKVTEVSFRVVREVGTRGAVIVIKGSRVYGSSDGYAEGYQQDQEKDVEEQGDS</sequence>
<feature type="signal peptide" evidence="5">
    <location>
        <begin position="1"/>
        <end position="18"/>
    </location>
</feature>
<evidence type="ECO:0000256" key="4">
    <source>
        <dbReference type="SAM" id="MobiDB-lite"/>
    </source>
</evidence>
<evidence type="ECO:0000313" key="6">
    <source>
        <dbReference type="EMBL" id="EDO46705.1"/>
    </source>
</evidence>
<feature type="region of interest" description="Disordered" evidence="4">
    <location>
        <begin position="629"/>
        <end position="648"/>
    </location>
</feature>
<feature type="region of interest" description="Disordered" evidence="4">
    <location>
        <begin position="1202"/>
        <end position="1225"/>
    </location>
</feature>
<dbReference type="GO" id="GO:0034722">
    <property type="term" value="F:gamma-glutamyl-peptidase activity"/>
    <property type="evidence" value="ECO:0000318"/>
    <property type="project" value="GO_Central"/>
</dbReference>
<dbReference type="HOGENOM" id="CLU_268251_0_0_1"/>
<dbReference type="Gene3D" id="3.60.20.40">
    <property type="match status" value="1"/>
</dbReference>
<proteinExistence type="predicted"/>
<dbReference type="SUPFAM" id="SSF56235">
    <property type="entry name" value="N-terminal nucleophile aminohydrolases (Ntn hydrolases)"/>
    <property type="match status" value="2"/>
</dbReference>
<dbReference type="EMBL" id="DS469525">
    <property type="protein sequence ID" value="EDO46705.1"/>
    <property type="molecule type" value="Genomic_DNA"/>
</dbReference>
<organism evidence="6 7">
    <name type="scientific">Nematostella vectensis</name>
    <name type="common">Starlet sea anemone</name>
    <dbReference type="NCBI Taxonomy" id="45351"/>
    <lineage>
        <taxon>Eukaryota</taxon>
        <taxon>Metazoa</taxon>
        <taxon>Cnidaria</taxon>
        <taxon>Anthozoa</taxon>
        <taxon>Hexacorallia</taxon>
        <taxon>Actiniaria</taxon>
        <taxon>Edwardsiidae</taxon>
        <taxon>Nematostella</taxon>
    </lineage>
</organism>
<dbReference type="KEGG" id="nve:5518777"/>
<feature type="region of interest" description="Disordered" evidence="4">
    <location>
        <begin position="872"/>
        <end position="974"/>
    </location>
</feature>
<feature type="region of interest" description="Disordered" evidence="4">
    <location>
        <begin position="708"/>
        <end position="735"/>
    </location>
</feature>
<dbReference type="GO" id="GO:0036374">
    <property type="term" value="F:glutathione hydrolase activity"/>
    <property type="evidence" value="ECO:0000318"/>
    <property type="project" value="GO_Central"/>
</dbReference>
<accession>A7RPA1</accession>
<evidence type="ECO:0000256" key="2">
    <source>
        <dbReference type="ARBA" id="ARBA00022801"/>
    </source>
</evidence>
<feature type="compositionally biased region" description="Polar residues" evidence="4">
    <location>
        <begin position="923"/>
        <end position="934"/>
    </location>
</feature>
<keyword evidence="1" id="KW-0808">Transferase</keyword>